<feature type="transmembrane region" description="Helical" evidence="1">
    <location>
        <begin position="56"/>
        <end position="78"/>
    </location>
</feature>
<dbReference type="AlphaFoldDB" id="A0A3E0ETL9"/>
<evidence type="ECO:0000313" key="2">
    <source>
        <dbReference type="EMBL" id="REH01021.1"/>
    </source>
</evidence>
<sequence length="195" mass="21712">MKEKPSSKSLNQIEPFNQAQIDMCKGYANGSIGVIVSGVIWLTSAFTANQYSPKKAIWTLFIGGMFIYPISIIISKFIGLNGTHTKGNQLGNLAMEGTIWMIMCLPLAFGLSLQHTEWFFQAMLLIIGGRYLTFSTIYGNKIYWLLGAILGTSAYLLYNFQVQSFGSLLTGSFIEISFGLFMFLSFRSGNIKTMK</sequence>
<evidence type="ECO:0000313" key="3">
    <source>
        <dbReference type="Proteomes" id="UP000257136"/>
    </source>
</evidence>
<accession>A0A3E0ETL9</accession>
<dbReference type="Proteomes" id="UP000257136">
    <property type="component" value="Unassembled WGS sequence"/>
</dbReference>
<gene>
    <name evidence="2" type="ORF">C8P67_102276</name>
</gene>
<evidence type="ECO:0000256" key="1">
    <source>
        <dbReference type="SAM" id="Phobius"/>
    </source>
</evidence>
<keyword evidence="1" id="KW-0812">Transmembrane</keyword>
<name>A0A3E0ETL9_9FLAO</name>
<protein>
    <submittedName>
        <fullName evidence="2">Uncharacterized protein</fullName>
    </submittedName>
</protein>
<feature type="transmembrane region" description="Helical" evidence="1">
    <location>
        <begin position="26"/>
        <end position="44"/>
    </location>
</feature>
<feature type="transmembrane region" description="Helical" evidence="1">
    <location>
        <begin position="90"/>
        <end position="112"/>
    </location>
</feature>
<organism evidence="2 3">
    <name type="scientific">Flavobacterium aquicola</name>
    <dbReference type="NCBI Taxonomy" id="1682742"/>
    <lineage>
        <taxon>Bacteria</taxon>
        <taxon>Pseudomonadati</taxon>
        <taxon>Bacteroidota</taxon>
        <taxon>Flavobacteriia</taxon>
        <taxon>Flavobacteriales</taxon>
        <taxon>Flavobacteriaceae</taxon>
        <taxon>Flavobacterium</taxon>
    </lineage>
</organism>
<proteinExistence type="predicted"/>
<feature type="transmembrane region" description="Helical" evidence="1">
    <location>
        <begin position="164"/>
        <end position="186"/>
    </location>
</feature>
<feature type="transmembrane region" description="Helical" evidence="1">
    <location>
        <begin position="118"/>
        <end position="135"/>
    </location>
</feature>
<dbReference type="RefSeq" id="WP_115810597.1">
    <property type="nucleotide sequence ID" value="NZ_QUNI01000002.1"/>
</dbReference>
<keyword evidence="1" id="KW-1133">Transmembrane helix</keyword>
<feature type="transmembrane region" description="Helical" evidence="1">
    <location>
        <begin position="142"/>
        <end position="158"/>
    </location>
</feature>
<reference evidence="2 3" key="1">
    <citation type="submission" date="2018-08" db="EMBL/GenBank/DDBJ databases">
        <title>Genomic Encyclopedia of Archaeal and Bacterial Type Strains, Phase II (KMG-II): from individual species to whole genera.</title>
        <authorList>
            <person name="Goeker M."/>
        </authorList>
    </citation>
    <scope>NUCLEOTIDE SEQUENCE [LARGE SCALE GENOMIC DNA]</scope>
    <source>
        <strain evidence="2 3">DSM 100880</strain>
    </source>
</reference>
<dbReference type="Pfam" id="PF22765">
    <property type="entry name" value="DUF7010"/>
    <property type="match status" value="1"/>
</dbReference>
<dbReference type="OrthoDB" id="5114860at2"/>
<comment type="caution">
    <text evidence="2">The sequence shown here is derived from an EMBL/GenBank/DDBJ whole genome shotgun (WGS) entry which is preliminary data.</text>
</comment>
<keyword evidence="3" id="KW-1185">Reference proteome</keyword>
<keyword evidence="1" id="KW-0472">Membrane</keyword>
<dbReference type="EMBL" id="QUNI01000002">
    <property type="protein sequence ID" value="REH01021.1"/>
    <property type="molecule type" value="Genomic_DNA"/>
</dbReference>
<dbReference type="InterPro" id="IPR053824">
    <property type="entry name" value="DUF7010"/>
</dbReference>